<dbReference type="EMBL" id="JABJRC010000006">
    <property type="protein sequence ID" value="NOL43275.1"/>
    <property type="molecule type" value="Genomic_DNA"/>
</dbReference>
<dbReference type="PANTHER" id="PTHR32305:SF17">
    <property type="entry name" value="TRNA NUCLEASE WAPA"/>
    <property type="match status" value="1"/>
</dbReference>
<protein>
    <submittedName>
        <fullName evidence="8">RHS repeat protein</fullName>
    </submittedName>
    <submittedName>
        <fullName evidence="7">RHS repeat-associated protein</fullName>
    </submittedName>
</protein>
<reference evidence="8 9" key="1">
    <citation type="submission" date="2020-05" db="EMBL/GenBank/DDBJ databases">
        <title>Genome sequence of Kribbella sandramycini ATCC 39419.</title>
        <authorList>
            <person name="Maclea K.S."/>
            <person name="Fair J.L."/>
        </authorList>
    </citation>
    <scope>NUCLEOTIDE SEQUENCE [LARGE SCALE GENOMIC DNA]</scope>
    <source>
        <strain evidence="8 9">ATCC 39419</strain>
    </source>
</reference>
<dbReference type="NCBIfam" id="TIGR03696">
    <property type="entry name" value="Rhs_assc_core"/>
    <property type="match status" value="1"/>
</dbReference>
<evidence type="ECO:0000313" key="10">
    <source>
        <dbReference type="Proteomes" id="UP000553957"/>
    </source>
</evidence>
<dbReference type="RefSeq" id="WP_171676147.1">
    <property type="nucleotide sequence ID" value="NZ_BAAAGT010000015.1"/>
</dbReference>
<keyword evidence="5" id="KW-0732">Signal</keyword>
<dbReference type="InterPro" id="IPR050708">
    <property type="entry name" value="T6SS_VgrG/RHS"/>
</dbReference>
<feature type="coiled-coil region" evidence="2">
    <location>
        <begin position="1924"/>
        <end position="1951"/>
    </location>
</feature>
<proteinExistence type="predicted"/>
<organism evidence="8 9">
    <name type="scientific">Kribbella sandramycini</name>
    <dbReference type="NCBI Taxonomy" id="60450"/>
    <lineage>
        <taxon>Bacteria</taxon>
        <taxon>Bacillati</taxon>
        <taxon>Actinomycetota</taxon>
        <taxon>Actinomycetes</taxon>
        <taxon>Propionibacteriales</taxon>
        <taxon>Kribbellaceae</taxon>
        <taxon>Kribbella</taxon>
    </lineage>
</organism>
<feature type="compositionally biased region" description="Polar residues" evidence="3">
    <location>
        <begin position="274"/>
        <end position="288"/>
    </location>
</feature>
<feature type="transmembrane region" description="Helical" evidence="4">
    <location>
        <begin position="1972"/>
        <end position="1995"/>
    </location>
</feature>
<keyword evidence="1" id="KW-0677">Repeat</keyword>
<feature type="region of interest" description="Disordered" evidence="3">
    <location>
        <begin position="972"/>
        <end position="992"/>
    </location>
</feature>
<dbReference type="Pfam" id="PF25023">
    <property type="entry name" value="TEN_YD-shell"/>
    <property type="match status" value="1"/>
</dbReference>
<evidence type="ECO:0000256" key="1">
    <source>
        <dbReference type="ARBA" id="ARBA00022737"/>
    </source>
</evidence>
<sequence>MSTDVARRAWAVVLGTALVAGLHPPGANAAPEQEKEERTVKGSKVKPVHGTNYKVKPRTPDLDVDVVKTPTVSWPATGTAEVVLPVASWSAQLSGVLPKKAAGALPVAVGPVSADGTAPTGVKVDLLGRRDARMLVKLTSTDKAKTSGKVRLDLNYQAFRHAYGGDWASRLRLVQLPACAEKSPLSATCAATPLKTRNDGAGTVSADVPANGLYAMEAAAAGNAGDYGTTSMSPTTSWSVGGSSGDFNWQYPFRSPPGTGGPTPTISLGYSSGSVDGRTSGTNNQTSWAGEGFELSPGGSIERRYASCGSKNEKTGNNGNRAVGDLCFATDNATFSLNGAGGELVRDDVTKQWRPKSDDGTKVERLSGADNGDEGSAGKPEEAGEYWVITTKDGTKYYFGLNKLPGAAAERTNSALKVPVAGNHSGEQCNQAAFASSFCQQVYRWQLDYVVDPHGNTMSLFYDVEKNNYAYNGTETTTKSYDRASNIKRIDYGQTDGQVFSEKPVARVHFDTLERCNTGANCAPADYFDTPLDQECGTATCKQTGPSFWTKKKLSKIRTEVWRGTAFDAVDTWTLRHSFPNPGDNTSPRLWLEAIVHTGEAGSGAVSIPEINFDKVQMDNRVADGTARPLLQWFRIRGIHYGTGGELAVTYSAKDCTLPGNVPAVDRNDRRCHPLKWTPPGETEERQDWFHKYVVTSVTESDRVSGMVPVQTTVSYPGKPAWRHDDEDGLVEIGRKTWSQWRGYDRVIVAKGHPDGPQTITESRYFQGMDGDKLANGTVKDVKLTDSTGAQVEDVNALSGQVRETSKLVNGAIVERTINDSWVSGATSTRVRDWGTTQAFKVEQEASKQWEAKQGGGFRQTAANNVYSSTGVLLAASNANDLATTADDTCVRYEYASNPAKGIVELPTRTQTVAKACDQPWTKDDVLSDTKQTYAGGAAPENAKPVAVQRLSGFNSAGEPTYQTVATTAYDDHGRKKSETDPKNSSTTYGYFPADGPVTKTTVSLSNGHTTTTELDPAWGQSTKVTDVGGRTTTSERDPLGRVAKVWLPGRALTETPNVEHVYTAGIDQPGVVQSKALQADGTVSTSYEILDGLQRKRQVQRASADGIGRVIEDFEYDSRGLQIIENRPYYNDAPPGPQVFDAVEEELPARKATAYDQLERPMTEAFWSKNEEKWVTTHSHQPGVQTVDPPNGEQASTRITDAQGRLTELRTYNTPGVSTNFDKTSYTYTKAGQIESMTDAAGNLWRYEYDLRGRRTKAVEPDRGATTYTYTDLDQVATMTDALGKTLFYSYDNIGRQTAVRDGAVDGPLLVERTYDTLVKGSPSTATRYVNGNAYKTEVTGYDVSGHALATKVTLPAAEGGLAKTYTTENTYTPSGLLATQKLPSVGGLPEETLTTTYDTNDLPKSLSSEVSTYVTDAQFNSFGDLTYLEARPTGGKYLRHNYIYDESTRRLTRTFMQRQTTGPQRVLDQSYEYDLAGNVTKITDTPASGSTDPKDVQCFGYDESRRLTQAWTPADANCAVQPTSASQLGGPAPYWHQWTFDQIGNRKTEKRNTVAGSTTSTYEYPAAGQARPHAVQKITTTGTDGTTKVNEYEYDAAGNQTARKLAGVGETFTWDAEGKLAKVKKGNQETSYIYDADGNRLLRKDHTGTTLYLGGTEVLLMPDGSQLGTRYYKFGQQTIGVRVGTKLSWLGSDHHGSATLTVDAQTQAFQRKRITPYGETRGPVPTAWPGQQDFVGGTRDDSTGLVHLGAREYDPVTGRFISVDPVIDGTDPQQLNGYSYANNSPVSFVDADGKRYRTQTITETKTIVREHVKRIKELRKEVITIYVKIVIYTLVAALAAAFGLHAFAAKITAEVAKQVTIYKEVIKTIRYHTKEVIRIVTKKLIYIPELNEALNLAKQTDNSVSTMEKQVDKMADVAAKIAERAKAALDALQKAAAIAEEQKRQDAEQANKKGCGVCGKDPDDDPIDKIAWNAVGGAAVGVGICVLGAIFTAGGSCAVGAAVGMGIAGAAGTAAYQLGWNCYNGPKNSCLKRDPYKPPPMSYKEYSDLCKTPGAQEACKYAKPGR</sequence>
<keyword evidence="4" id="KW-0812">Transmembrane</keyword>
<feature type="signal peptide" evidence="5">
    <location>
        <begin position="1"/>
        <end position="29"/>
    </location>
</feature>
<keyword evidence="4" id="KW-0472">Membrane</keyword>
<evidence type="ECO:0000259" key="6">
    <source>
        <dbReference type="Pfam" id="PF25023"/>
    </source>
</evidence>
<keyword evidence="4" id="KW-1133">Transmembrane helix</keyword>
<dbReference type="InterPro" id="IPR031325">
    <property type="entry name" value="RHS_repeat"/>
</dbReference>
<feature type="compositionally biased region" description="Basic and acidic residues" evidence="3">
    <location>
        <begin position="972"/>
        <end position="982"/>
    </location>
</feature>
<evidence type="ECO:0000256" key="4">
    <source>
        <dbReference type="SAM" id="Phobius"/>
    </source>
</evidence>
<feature type="transmembrane region" description="Helical" evidence="4">
    <location>
        <begin position="2001"/>
        <end position="2025"/>
    </location>
</feature>
<evidence type="ECO:0000256" key="5">
    <source>
        <dbReference type="SAM" id="SignalP"/>
    </source>
</evidence>
<accession>A0A7Y4L2P1</accession>
<keyword evidence="2" id="KW-0175">Coiled coil</keyword>
<feature type="region of interest" description="Disordered" evidence="3">
    <location>
        <begin position="350"/>
        <end position="382"/>
    </location>
</feature>
<dbReference type="Proteomes" id="UP000553957">
    <property type="component" value="Unassembled WGS sequence"/>
</dbReference>
<reference evidence="7 10" key="2">
    <citation type="submission" date="2020-08" db="EMBL/GenBank/DDBJ databases">
        <title>Sequencing the genomes of 1000 actinobacteria strains.</title>
        <authorList>
            <person name="Klenk H.-P."/>
        </authorList>
    </citation>
    <scope>NUCLEOTIDE SEQUENCE [LARGE SCALE GENOMIC DNA]</scope>
    <source>
        <strain evidence="7 10">DSM 15626</strain>
    </source>
</reference>
<name>A0A7Y4L2P1_9ACTN</name>
<evidence type="ECO:0000313" key="8">
    <source>
        <dbReference type="EMBL" id="NOL43275.1"/>
    </source>
</evidence>
<feature type="region of interest" description="Disordered" evidence="3">
    <location>
        <begin position="1005"/>
        <end position="1036"/>
    </location>
</feature>
<dbReference type="Pfam" id="PF05593">
    <property type="entry name" value="RHS_repeat"/>
    <property type="match status" value="1"/>
</dbReference>
<comment type="caution">
    <text evidence="8">The sequence shown here is derived from an EMBL/GenBank/DDBJ whole genome shotgun (WGS) entry which is preliminary data.</text>
</comment>
<evidence type="ECO:0000313" key="7">
    <source>
        <dbReference type="EMBL" id="MBB6571322.1"/>
    </source>
</evidence>
<feature type="transmembrane region" description="Helical" evidence="4">
    <location>
        <begin position="1827"/>
        <end position="1850"/>
    </location>
</feature>
<evidence type="ECO:0000313" key="9">
    <source>
        <dbReference type="Proteomes" id="UP000534306"/>
    </source>
</evidence>
<dbReference type="EMBL" id="JACHKF010000001">
    <property type="protein sequence ID" value="MBB6571322.1"/>
    <property type="molecule type" value="Genomic_DNA"/>
</dbReference>
<dbReference type="InterPro" id="IPR022385">
    <property type="entry name" value="Rhs_assc_core"/>
</dbReference>
<feature type="region of interest" description="Disordered" evidence="3">
    <location>
        <begin position="23"/>
        <end position="56"/>
    </location>
</feature>
<evidence type="ECO:0000256" key="3">
    <source>
        <dbReference type="SAM" id="MobiDB-lite"/>
    </source>
</evidence>
<feature type="compositionally biased region" description="Basic and acidic residues" evidence="3">
    <location>
        <begin position="350"/>
        <end position="367"/>
    </location>
</feature>
<keyword evidence="9" id="KW-1185">Reference proteome</keyword>
<gene>
    <name evidence="7" type="ORF">HNR71_006959</name>
    <name evidence="8" type="ORF">HPO96_23805</name>
</gene>
<dbReference type="PANTHER" id="PTHR32305">
    <property type="match status" value="1"/>
</dbReference>
<evidence type="ECO:0000256" key="2">
    <source>
        <dbReference type="SAM" id="Coils"/>
    </source>
</evidence>
<feature type="chain" id="PRO_5036406723" evidence="5">
    <location>
        <begin position="30"/>
        <end position="2068"/>
    </location>
</feature>
<feature type="domain" description="Teneurin-like YD-shell" evidence="6">
    <location>
        <begin position="1590"/>
        <end position="1788"/>
    </location>
</feature>
<feature type="region of interest" description="Disordered" evidence="3">
    <location>
        <begin position="274"/>
        <end position="295"/>
    </location>
</feature>
<dbReference type="InterPro" id="IPR056823">
    <property type="entry name" value="TEN-like_YD-shell"/>
</dbReference>
<dbReference type="Gene3D" id="2.180.10.10">
    <property type="entry name" value="RHS repeat-associated core"/>
    <property type="match status" value="1"/>
</dbReference>
<feature type="compositionally biased region" description="Polar residues" evidence="3">
    <location>
        <begin position="1005"/>
        <end position="1025"/>
    </location>
</feature>
<dbReference type="Proteomes" id="UP000534306">
    <property type="component" value="Unassembled WGS sequence"/>
</dbReference>